<dbReference type="Proteomes" id="UP000826212">
    <property type="component" value="Chromosome"/>
</dbReference>
<reference evidence="1" key="1">
    <citation type="submission" date="2021-08" db="EMBL/GenBank/DDBJ databases">
        <title>Novel anaerobic bacterium isolated from sea squirt in East Sea, Republic of Korea.</title>
        <authorList>
            <person name="Nguyen T.H."/>
            <person name="Li Z."/>
            <person name="Lee Y.-J."/>
            <person name="Ko J."/>
            <person name="Kim S.-G."/>
        </authorList>
    </citation>
    <scope>NUCLEOTIDE SEQUENCE</scope>
    <source>
        <strain evidence="1">KCTC 25031</strain>
    </source>
</reference>
<name>A0AC61NGW2_9BACT</name>
<sequence length="189" mass="21098">MKTTEILNKILTNNEAWASEMSNKYAQVLEENGKGQAPKILWIGCADSRVPPGMITESQPGQIFVHRNIANVVEESDESLNSVLEYALFYLKVDLVVVCGHYDCGGVKAAVSGDTFSPYISKWINPIQKELKTLQKANPTHNELIVAHTKNQVRKLNQHHIFQKAISENNNLEAIGLIYDPAKGKLNRV</sequence>
<accession>A0AC61NGW2</accession>
<dbReference type="EMBL" id="CP081303">
    <property type="protein sequence ID" value="QZE14872.1"/>
    <property type="molecule type" value="Genomic_DNA"/>
</dbReference>
<organism evidence="1 2">
    <name type="scientific">Halosquirtibacter laminarini</name>
    <dbReference type="NCBI Taxonomy" id="3374600"/>
    <lineage>
        <taxon>Bacteria</taxon>
        <taxon>Pseudomonadati</taxon>
        <taxon>Bacteroidota</taxon>
        <taxon>Bacteroidia</taxon>
        <taxon>Marinilabiliales</taxon>
        <taxon>Prolixibacteraceae</taxon>
        <taxon>Halosquirtibacter</taxon>
    </lineage>
</organism>
<evidence type="ECO:0000313" key="1">
    <source>
        <dbReference type="EMBL" id="QZE14872.1"/>
    </source>
</evidence>
<gene>
    <name evidence="1" type="ORF">K4L44_03150</name>
</gene>
<proteinExistence type="predicted"/>
<keyword evidence="2" id="KW-1185">Reference proteome</keyword>
<protein>
    <submittedName>
        <fullName evidence="1">Uncharacterized protein</fullName>
    </submittedName>
</protein>
<evidence type="ECO:0000313" key="2">
    <source>
        <dbReference type="Proteomes" id="UP000826212"/>
    </source>
</evidence>